<organism evidence="1 2">
    <name type="scientific">Reichenbachiella carrageenanivorans</name>
    <dbReference type="NCBI Taxonomy" id="2979869"/>
    <lineage>
        <taxon>Bacteria</taxon>
        <taxon>Pseudomonadati</taxon>
        <taxon>Bacteroidota</taxon>
        <taxon>Cytophagia</taxon>
        <taxon>Cytophagales</taxon>
        <taxon>Reichenbachiellaceae</taxon>
        <taxon>Reichenbachiella</taxon>
    </lineage>
</organism>
<evidence type="ECO:0000313" key="2">
    <source>
        <dbReference type="Proteomes" id="UP001062165"/>
    </source>
</evidence>
<evidence type="ECO:0000313" key="1">
    <source>
        <dbReference type="EMBL" id="UXX80879.1"/>
    </source>
</evidence>
<dbReference type="RefSeq" id="WP_263052608.1">
    <property type="nucleotide sequence ID" value="NZ_CP106735.1"/>
</dbReference>
<keyword evidence="2" id="KW-1185">Reference proteome</keyword>
<proteinExistence type="predicted"/>
<dbReference type="EMBL" id="CP106735">
    <property type="protein sequence ID" value="UXX80879.1"/>
    <property type="molecule type" value="Genomic_DNA"/>
</dbReference>
<name>A0ABY6D3Z3_9BACT</name>
<dbReference type="Proteomes" id="UP001062165">
    <property type="component" value="Chromosome"/>
</dbReference>
<sequence length="325" mass="35596">MKRILGLVFLFSITTLSYSQNPFDDIGIPDSEVPVLTLSNGEFQEFHDQERFVQIGSVLFDTETMLIAQMNYVDTAYSEATLEPEVTSRWLTDDPMRQYASPYVGMGNDPVNQIDPDGALSTHTDKDGNVQAVFNDGDLGVYQHLNGFDVSNYSETNISAGGILRGETSFWNEFINPESGVISGRIEFGRSWDDLLSILHDRAHGDNVATVALASSPGGEYDIKHPKNGYTTDAFNGRLLNGKYASARSAGNYLAGWNGRYATTIGGKGGVSKWAFMNIAGGLHKGLPAWRAAKNVIFNGTEYGPAPYYGEVPYAGRMILLGWDQ</sequence>
<reference evidence="1" key="1">
    <citation type="submission" date="2022-10" db="EMBL/GenBank/DDBJ databases">
        <title>Comparative genomics and taxonomic characterization of three novel marine species of genus Reichenbachiella exhibiting antioxidant and polysaccharide degradation activities.</title>
        <authorList>
            <person name="Muhammad N."/>
            <person name="Lee Y.-J."/>
            <person name="Ko J."/>
            <person name="Kim S.-G."/>
        </authorList>
    </citation>
    <scope>NUCLEOTIDE SEQUENCE</scope>
    <source>
        <strain evidence="1">Wsw4-B4</strain>
    </source>
</reference>
<gene>
    <name evidence="1" type="ORF">N7E81_07170</name>
</gene>
<evidence type="ECO:0008006" key="3">
    <source>
        <dbReference type="Google" id="ProtNLM"/>
    </source>
</evidence>
<protein>
    <recommendedName>
        <fullName evidence="3">RHS repeat-associated core domain-containing protein</fullName>
    </recommendedName>
</protein>
<accession>A0ABY6D3Z3</accession>